<dbReference type="InterPro" id="IPR009056">
    <property type="entry name" value="Cyt_c-like_dom"/>
</dbReference>
<gene>
    <name evidence="8" type="ORF">SAMN02745130_03232</name>
</gene>
<evidence type="ECO:0000256" key="4">
    <source>
        <dbReference type="PROSITE-ProRule" id="PRU00433"/>
    </source>
</evidence>
<proteinExistence type="predicted"/>
<dbReference type="InterPro" id="IPR036909">
    <property type="entry name" value="Cyt_c-like_dom_sf"/>
</dbReference>
<dbReference type="SUPFAM" id="SSF55961">
    <property type="entry name" value="Bet v1-like"/>
    <property type="match status" value="1"/>
</dbReference>
<sequence length="357" mass="37675">MQLTQQVSLAACLGLMFALPAWAADVQRQHVEQSIQLTAPVDKVWAVVGKFEGLHEWHPSIKTTIMKNPLTRVLDLGEGRLLTEELETKSDANMSLSYRITQMSTVETIQVEGKPVEKKVLPVNTYSSTLSVKPAGTGSQVVWSGDFHPAWLGTGTPPVGMSSQDAINVMTNVFQVGLNNLLKSLNSTAAAPTATASATPATPTAAAPAPTTAAPAPTTAAPAPTTAAPAPTTTAAPAPVTVTAAGGTPYEGHVKCEGSQCKVDTFLIKGFRTFGQCQVCHGMDGGGSTIAPSLLVKLKELDHPTFVDRVTNGYKGQIGVMPEWKTNPNIMNNLENLYAYLKARADGVIPAGNLERF</sequence>
<dbReference type="Proteomes" id="UP000190460">
    <property type="component" value="Unassembled WGS sequence"/>
</dbReference>
<dbReference type="GO" id="GO:0009055">
    <property type="term" value="F:electron transfer activity"/>
    <property type="evidence" value="ECO:0007669"/>
    <property type="project" value="InterPro"/>
</dbReference>
<protein>
    <submittedName>
        <fullName evidence="8">Polyketide cyclase / dehydrase and lipid transport</fullName>
    </submittedName>
</protein>
<dbReference type="Gene3D" id="1.10.760.10">
    <property type="entry name" value="Cytochrome c-like domain"/>
    <property type="match status" value="1"/>
</dbReference>
<feature type="region of interest" description="Disordered" evidence="5">
    <location>
        <begin position="196"/>
        <end position="235"/>
    </location>
</feature>
<dbReference type="EMBL" id="FUYB01000020">
    <property type="protein sequence ID" value="SKA91217.1"/>
    <property type="molecule type" value="Genomic_DNA"/>
</dbReference>
<evidence type="ECO:0000256" key="3">
    <source>
        <dbReference type="ARBA" id="ARBA00023004"/>
    </source>
</evidence>
<dbReference type="PROSITE" id="PS51007">
    <property type="entry name" value="CYTC"/>
    <property type="match status" value="1"/>
</dbReference>
<dbReference type="AlphaFoldDB" id="A0A1T4XNW1"/>
<evidence type="ECO:0000256" key="1">
    <source>
        <dbReference type="ARBA" id="ARBA00022617"/>
    </source>
</evidence>
<dbReference type="CDD" id="cd07821">
    <property type="entry name" value="PYR_PYL_RCAR_like"/>
    <property type="match status" value="1"/>
</dbReference>
<feature type="domain" description="Cytochrome c" evidence="7">
    <location>
        <begin position="265"/>
        <end position="345"/>
    </location>
</feature>
<dbReference type="PANTHER" id="PTHR39332:SF7">
    <property type="entry name" value="SRPBCC FAMILY PROTEIN"/>
    <property type="match status" value="1"/>
</dbReference>
<dbReference type="PANTHER" id="PTHR39332">
    <property type="entry name" value="BLL4707 PROTEIN"/>
    <property type="match status" value="1"/>
</dbReference>
<dbReference type="OrthoDB" id="1364128at2"/>
<dbReference type="SUPFAM" id="SSF46626">
    <property type="entry name" value="Cytochrome c"/>
    <property type="match status" value="1"/>
</dbReference>
<keyword evidence="6" id="KW-0732">Signal</keyword>
<evidence type="ECO:0000256" key="6">
    <source>
        <dbReference type="SAM" id="SignalP"/>
    </source>
</evidence>
<reference evidence="8 9" key="1">
    <citation type="submission" date="2017-02" db="EMBL/GenBank/DDBJ databases">
        <authorList>
            <person name="Peterson S.W."/>
        </authorList>
    </citation>
    <scope>NUCLEOTIDE SEQUENCE [LARGE SCALE GENOMIC DNA]</scope>
    <source>
        <strain evidence="8 9">ATCC 49788</strain>
    </source>
</reference>
<keyword evidence="9" id="KW-1185">Reference proteome</keyword>
<evidence type="ECO:0000259" key="7">
    <source>
        <dbReference type="PROSITE" id="PS51007"/>
    </source>
</evidence>
<feature type="chain" id="PRO_5012933631" evidence="6">
    <location>
        <begin position="24"/>
        <end position="357"/>
    </location>
</feature>
<feature type="signal peptide" evidence="6">
    <location>
        <begin position="1"/>
        <end position="23"/>
    </location>
</feature>
<name>A0A1T4XNW1_9GAMM</name>
<dbReference type="STRING" id="92487.SAMN02745130_03232"/>
<keyword evidence="2 4" id="KW-0479">Metal-binding</keyword>
<dbReference type="Pfam" id="PF10604">
    <property type="entry name" value="Polyketide_cyc2"/>
    <property type="match status" value="1"/>
</dbReference>
<dbReference type="GO" id="GO:0046872">
    <property type="term" value="F:metal ion binding"/>
    <property type="evidence" value="ECO:0007669"/>
    <property type="project" value="UniProtKB-KW"/>
</dbReference>
<dbReference type="InterPro" id="IPR019587">
    <property type="entry name" value="Polyketide_cyclase/dehydratase"/>
</dbReference>
<organism evidence="8 9">
    <name type="scientific">Thiothrix eikelboomii</name>
    <dbReference type="NCBI Taxonomy" id="92487"/>
    <lineage>
        <taxon>Bacteria</taxon>
        <taxon>Pseudomonadati</taxon>
        <taxon>Pseudomonadota</taxon>
        <taxon>Gammaproteobacteria</taxon>
        <taxon>Thiotrichales</taxon>
        <taxon>Thiotrichaceae</taxon>
        <taxon>Thiothrix</taxon>
    </lineage>
</organism>
<evidence type="ECO:0000256" key="5">
    <source>
        <dbReference type="SAM" id="MobiDB-lite"/>
    </source>
</evidence>
<dbReference type="GO" id="GO:0020037">
    <property type="term" value="F:heme binding"/>
    <property type="evidence" value="ECO:0007669"/>
    <property type="project" value="InterPro"/>
</dbReference>
<keyword evidence="1 4" id="KW-0349">Heme</keyword>
<dbReference type="RefSeq" id="WP_078923675.1">
    <property type="nucleotide sequence ID" value="NZ_FUYB01000020.1"/>
</dbReference>
<keyword evidence="3 4" id="KW-0408">Iron</keyword>
<accession>A0A1T4XNW1</accession>
<dbReference type="InterPro" id="IPR023393">
    <property type="entry name" value="START-like_dom_sf"/>
</dbReference>
<evidence type="ECO:0000256" key="2">
    <source>
        <dbReference type="ARBA" id="ARBA00022723"/>
    </source>
</evidence>
<dbReference type="Gene3D" id="3.30.530.20">
    <property type="match status" value="1"/>
</dbReference>
<evidence type="ECO:0000313" key="9">
    <source>
        <dbReference type="Proteomes" id="UP000190460"/>
    </source>
</evidence>
<evidence type="ECO:0000313" key="8">
    <source>
        <dbReference type="EMBL" id="SKA91217.1"/>
    </source>
</evidence>